<reference evidence="1" key="1">
    <citation type="journal article" date="2021" name="Nat. Commun.">
        <title>Genetic determinants of endophytism in the Arabidopsis root mycobiome.</title>
        <authorList>
            <person name="Mesny F."/>
            <person name="Miyauchi S."/>
            <person name="Thiergart T."/>
            <person name="Pickel B."/>
            <person name="Atanasova L."/>
            <person name="Karlsson M."/>
            <person name="Huettel B."/>
            <person name="Barry K.W."/>
            <person name="Haridas S."/>
            <person name="Chen C."/>
            <person name="Bauer D."/>
            <person name="Andreopoulos W."/>
            <person name="Pangilinan J."/>
            <person name="LaButti K."/>
            <person name="Riley R."/>
            <person name="Lipzen A."/>
            <person name="Clum A."/>
            <person name="Drula E."/>
            <person name="Henrissat B."/>
            <person name="Kohler A."/>
            <person name="Grigoriev I.V."/>
            <person name="Martin F.M."/>
            <person name="Hacquard S."/>
        </authorList>
    </citation>
    <scope>NUCLEOTIDE SEQUENCE</scope>
    <source>
        <strain evidence="1">MPI-SDFR-AT-0120</strain>
    </source>
</reference>
<keyword evidence="2" id="KW-1185">Reference proteome</keyword>
<evidence type="ECO:0000313" key="1">
    <source>
        <dbReference type="EMBL" id="KAH7075181.1"/>
    </source>
</evidence>
<protein>
    <recommendedName>
        <fullName evidence="3">F-box domain-containing protein</fullName>
    </recommendedName>
</protein>
<dbReference type="EMBL" id="JAGMVJ010000020">
    <property type="protein sequence ID" value="KAH7075181.1"/>
    <property type="molecule type" value="Genomic_DNA"/>
</dbReference>
<dbReference type="PANTHER" id="PTHR42085">
    <property type="entry name" value="F-BOX DOMAIN-CONTAINING PROTEIN"/>
    <property type="match status" value="1"/>
</dbReference>
<gene>
    <name evidence="1" type="ORF">FB567DRAFT_185212</name>
</gene>
<comment type="caution">
    <text evidence="1">The sequence shown here is derived from an EMBL/GenBank/DDBJ whole genome shotgun (WGS) entry which is preliminary data.</text>
</comment>
<dbReference type="Proteomes" id="UP000813461">
    <property type="component" value="Unassembled WGS sequence"/>
</dbReference>
<evidence type="ECO:0000313" key="2">
    <source>
        <dbReference type="Proteomes" id="UP000813461"/>
    </source>
</evidence>
<evidence type="ECO:0008006" key="3">
    <source>
        <dbReference type="Google" id="ProtNLM"/>
    </source>
</evidence>
<dbReference type="InterPro" id="IPR038883">
    <property type="entry name" value="AN11006-like"/>
</dbReference>
<dbReference type="PANTHER" id="PTHR42085:SF1">
    <property type="entry name" value="F-BOX DOMAIN-CONTAINING PROTEIN"/>
    <property type="match status" value="1"/>
</dbReference>
<proteinExistence type="predicted"/>
<accession>A0A8K0QXC7</accession>
<name>A0A8K0QXC7_9PLEO</name>
<dbReference type="OrthoDB" id="5372935at2759"/>
<organism evidence="1 2">
    <name type="scientific">Paraphoma chrysanthemicola</name>
    <dbReference type="NCBI Taxonomy" id="798071"/>
    <lineage>
        <taxon>Eukaryota</taxon>
        <taxon>Fungi</taxon>
        <taxon>Dikarya</taxon>
        <taxon>Ascomycota</taxon>
        <taxon>Pezizomycotina</taxon>
        <taxon>Dothideomycetes</taxon>
        <taxon>Pleosporomycetidae</taxon>
        <taxon>Pleosporales</taxon>
        <taxon>Pleosporineae</taxon>
        <taxon>Phaeosphaeriaceae</taxon>
        <taxon>Paraphoma</taxon>
    </lineage>
</organism>
<dbReference type="AlphaFoldDB" id="A0A8K0QXC7"/>
<sequence length="393" mass="45196">MELYRPRSSSIPRHLRQIPANQRFTVADAAQLKLKLQALDDKLERNADIHTLKSACQGRPFHEEIYMDGSEQFFMLVNSVMRPDLIPDVYIEAYAAVQQGRYHLNQYRVSDFKKGVDPTFSEIRGLLGKIDAVCGTKLDASYRALEDEVKPFPLLRLPAELRLEVYSHLVPREAHIAVLAQAQPHRDHKPPRLRLDLLRVNRQLHDEATKYFYENRTLFMVAARDKGSELLSNEFVSRYYETVAVMSASTRLLFTKLELQIGYFSNQIFTPRRYQNVPSATSPMQQMLTLLPSLTSVVISFGLAPAQLMGSNDRIIAQRNDTLKWLLENIPQTIEVSWDETITLPLPGRVEDPELSAIMRSRGPLKQGESVATRLEVKKREKIRQNFFLDRSK</sequence>